<protein>
    <submittedName>
        <fullName evidence="1">Uncharacterized protein</fullName>
    </submittedName>
</protein>
<organism evidence="1 2">
    <name type="scientific">Mycobacterium timonense</name>
    <dbReference type="NCBI Taxonomy" id="701043"/>
    <lineage>
        <taxon>Bacteria</taxon>
        <taxon>Bacillati</taxon>
        <taxon>Actinomycetota</taxon>
        <taxon>Actinomycetes</taxon>
        <taxon>Mycobacteriales</taxon>
        <taxon>Mycobacteriaceae</taxon>
        <taxon>Mycobacterium</taxon>
        <taxon>Mycobacterium avium complex (MAC)</taxon>
    </lineage>
</organism>
<comment type="caution">
    <text evidence="1">The sequence shown here is derived from an EMBL/GenBank/DDBJ whole genome shotgun (WGS) entry which is preliminary data.</text>
</comment>
<name>A0A7I9Z0C8_9MYCO</name>
<accession>A0A7I9Z0C8</accession>
<dbReference type="AlphaFoldDB" id="A0A7I9Z0C8"/>
<sequence length="83" mass="8892">MTTTDPVTLLRPFPDSVGVQVHPHIEGDVVSEVFVDAATGLRYIIARTPGSAYQLGKDLLSATTDPGIAAEADAVRDRQERNT</sequence>
<dbReference type="EMBL" id="BLLA01000001">
    <property type="protein sequence ID" value="GFG94286.1"/>
    <property type="molecule type" value="Genomic_DNA"/>
</dbReference>
<proteinExistence type="predicted"/>
<evidence type="ECO:0000313" key="1">
    <source>
        <dbReference type="EMBL" id="GFG94286.1"/>
    </source>
</evidence>
<reference evidence="1 2" key="1">
    <citation type="journal article" date="2019" name="Emerg. Microbes Infect.">
        <title>Comprehensive subspecies identification of 175 nontuberculous mycobacteria species based on 7547 genomic profiles.</title>
        <authorList>
            <person name="Matsumoto Y."/>
            <person name="Kinjo T."/>
            <person name="Motooka D."/>
            <person name="Nabeya D."/>
            <person name="Jung N."/>
            <person name="Uechi K."/>
            <person name="Horii T."/>
            <person name="Iida T."/>
            <person name="Fujita J."/>
            <person name="Nakamura S."/>
        </authorList>
    </citation>
    <scope>NUCLEOTIDE SEQUENCE [LARGE SCALE GENOMIC DNA]</scope>
    <source>
        <strain evidence="1 2">JCM 30726</strain>
    </source>
</reference>
<keyword evidence="2" id="KW-1185">Reference proteome</keyword>
<evidence type="ECO:0000313" key="2">
    <source>
        <dbReference type="Proteomes" id="UP000465301"/>
    </source>
</evidence>
<dbReference type="Proteomes" id="UP000465301">
    <property type="component" value="Unassembled WGS sequence"/>
</dbReference>
<gene>
    <name evidence="1" type="ORF">MTIM_01650</name>
</gene>